<name>A0A1D3JCD6_PLAOA</name>
<dbReference type="EMBL" id="FLRI01000059">
    <property type="protein sequence ID" value="SBT83197.1"/>
    <property type="molecule type" value="Genomic_DNA"/>
</dbReference>
<dbReference type="VEuPathDB" id="PlasmoDB:POWCR01_000018500"/>
<keyword evidence="2" id="KW-1185">Reference proteome</keyword>
<dbReference type="Pfam" id="PF05795">
    <property type="entry name" value="Plasmodium_Vir"/>
    <property type="match status" value="2"/>
</dbReference>
<dbReference type="InterPro" id="IPR008780">
    <property type="entry name" value="Plasmodium_Vir"/>
</dbReference>
<dbReference type="OrthoDB" id="383226at2759"/>
<gene>
    <name evidence="1" type="primary">PocGH01_00100500</name>
    <name evidence="1" type="ORF">POCGH01_00100500</name>
</gene>
<dbReference type="Proteomes" id="UP000242942">
    <property type="component" value="Unassembled WGS sequence"/>
</dbReference>
<protein>
    <submittedName>
        <fullName evidence="1">PIR protein</fullName>
    </submittedName>
</protein>
<evidence type="ECO:0000313" key="1">
    <source>
        <dbReference type="EMBL" id="SBT83197.1"/>
    </source>
</evidence>
<evidence type="ECO:0000313" key="2">
    <source>
        <dbReference type="Proteomes" id="UP000242942"/>
    </source>
</evidence>
<proteinExistence type="predicted"/>
<organism evidence="1 2">
    <name type="scientific">Plasmodium ovale</name>
    <name type="common">malaria parasite P. ovale</name>
    <dbReference type="NCBI Taxonomy" id="36330"/>
    <lineage>
        <taxon>Eukaryota</taxon>
        <taxon>Sar</taxon>
        <taxon>Alveolata</taxon>
        <taxon>Apicomplexa</taxon>
        <taxon>Aconoidasida</taxon>
        <taxon>Haemosporida</taxon>
        <taxon>Plasmodiidae</taxon>
        <taxon>Plasmodium</taxon>
        <taxon>Plasmodium (Plasmodium)</taxon>
    </lineage>
</organism>
<dbReference type="VEuPathDB" id="PlasmoDB:PocGH01_00100500"/>
<dbReference type="AlphaFoldDB" id="A0A1D3JCD6"/>
<accession>A0A1D3JCD6</accession>
<reference evidence="1 2" key="1">
    <citation type="submission" date="2016-06" db="EMBL/GenBank/DDBJ databases">
        <authorList>
            <consortium name="Pathogen Informatics"/>
        </authorList>
    </citation>
    <scope>NUCLEOTIDE SEQUENCE [LARGE SCALE GENOMIC DNA]</scope>
    <source>
        <strain evidence="1">PocGH01</strain>
    </source>
</reference>
<sequence>MQTFLGKRDLSFLPSNIYYRILERSNEWCEESIGDLRIRLNTYIHDDSVTEKIIYALCGTSYKNSDDEDCIERCEYLFYWIGETLFSKLKNSNKFPDVTSVLYDLLKKFGGKYKCNCTNKFSYGNISEDNFKEMKQAYSYYKDFEHFRTWITHYKQSCDIHYKKHVQEAFNAYNKIYDTCYNTYEGYCSIIKDLIPKFFSKKYDEYKCTITEGEITDALPELSDLHSQGLQQSPEVENESTTAILISILLPLLGIVFFALYKFTPFGLLLHSYLLKKRVIQSSIHEEESLDFLSNEYEHTDRDSFMKKCQIGYHPTRNNS</sequence>